<organism evidence="2 3">
    <name type="scientific">Teichococcus vastitatis</name>
    <dbReference type="NCBI Taxonomy" id="2307076"/>
    <lineage>
        <taxon>Bacteria</taxon>
        <taxon>Pseudomonadati</taxon>
        <taxon>Pseudomonadota</taxon>
        <taxon>Alphaproteobacteria</taxon>
        <taxon>Acetobacterales</taxon>
        <taxon>Roseomonadaceae</taxon>
        <taxon>Roseomonas</taxon>
    </lineage>
</organism>
<dbReference type="Proteomes" id="UP001201985">
    <property type="component" value="Unassembled WGS sequence"/>
</dbReference>
<sequence>MSSNSKSEAPDTAQPPPGPAQGAPADPARSRSKAEIAADHTAEEAARNAGGGSPPADKAPG</sequence>
<feature type="region of interest" description="Disordered" evidence="1">
    <location>
        <begin position="1"/>
        <end position="61"/>
    </location>
</feature>
<reference evidence="2 3" key="1">
    <citation type="submission" date="2022-03" db="EMBL/GenBank/DDBJ databases">
        <title>Complete genome analysis of Roseomonas KG 17.1 : a prolific producer of plant growth promoters.</title>
        <authorList>
            <person name="Saadouli I."/>
            <person name="Najjari A."/>
            <person name="Mosbah A."/>
            <person name="Ouzari H.I."/>
        </authorList>
    </citation>
    <scope>NUCLEOTIDE SEQUENCE [LARGE SCALE GENOMIC DNA]</scope>
    <source>
        <strain evidence="2 3">KG17-1</strain>
    </source>
</reference>
<dbReference type="RefSeq" id="WP_157985788.1">
    <property type="nucleotide sequence ID" value="NZ_JALBUU010000004.1"/>
</dbReference>
<gene>
    <name evidence="2" type="ORF">MON41_08120</name>
</gene>
<comment type="caution">
    <text evidence="2">The sequence shown here is derived from an EMBL/GenBank/DDBJ whole genome shotgun (WGS) entry which is preliminary data.</text>
</comment>
<evidence type="ECO:0000313" key="3">
    <source>
        <dbReference type="Proteomes" id="UP001201985"/>
    </source>
</evidence>
<accession>A0ABS9W355</accession>
<evidence type="ECO:0000256" key="1">
    <source>
        <dbReference type="SAM" id="MobiDB-lite"/>
    </source>
</evidence>
<name>A0ABS9W355_9PROT</name>
<proteinExistence type="predicted"/>
<dbReference type="EMBL" id="JALBUU010000004">
    <property type="protein sequence ID" value="MCI0753724.1"/>
    <property type="molecule type" value="Genomic_DNA"/>
</dbReference>
<keyword evidence="3" id="KW-1185">Reference proteome</keyword>
<protein>
    <submittedName>
        <fullName evidence="2">Uncharacterized protein</fullName>
    </submittedName>
</protein>
<evidence type="ECO:0000313" key="2">
    <source>
        <dbReference type="EMBL" id="MCI0753724.1"/>
    </source>
</evidence>
<feature type="compositionally biased region" description="Basic and acidic residues" evidence="1">
    <location>
        <begin position="28"/>
        <end position="46"/>
    </location>
</feature>